<dbReference type="InterPro" id="IPR051209">
    <property type="entry name" value="FAD-bind_Monooxygenase_sf"/>
</dbReference>
<organism evidence="5 6">
    <name type="scientific">Coniochaeta ligniaria NRRL 30616</name>
    <dbReference type="NCBI Taxonomy" id="1408157"/>
    <lineage>
        <taxon>Eukaryota</taxon>
        <taxon>Fungi</taxon>
        <taxon>Dikarya</taxon>
        <taxon>Ascomycota</taxon>
        <taxon>Pezizomycotina</taxon>
        <taxon>Sordariomycetes</taxon>
        <taxon>Sordariomycetidae</taxon>
        <taxon>Coniochaetales</taxon>
        <taxon>Coniochaetaceae</taxon>
        <taxon>Coniochaeta</taxon>
    </lineage>
</organism>
<dbReference type="PANTHER" id="PTHR42877:SF7">
    <property type="entry name" value="FLAVIN-BINDING MONOOXYGENASE-RELATED"/>
    <property type="match status" value="1"/>
</dbReference>
<dbReference type="AlphaFoldDB" id="A0A1J7JT45"/>
<dbReference type="InParanoid" id="A0A1J7JT45"/>
<evidence type="ECO:0000256" key="2">
    <source>
        <dbReference type="ARBA" id="ARBA00022630"/>
    </source>
</evidence>
<reference evidence="5 6" key="1">
    <citation type="submission" date="2016-10" db="EMBL/GenBank/DDBJ databases">
        <title>Draft genome sequence of Coniochaeta ligniaria NRRL30616, a lignocellulolytic fungus for bioabatement of inhibitors in plant biomass hydrolysates.</title>
        <authorList>
            <consortium name="DOE Joint Genome Institute"/>
            <person name="Jimenez D.J."/>
            <person name="Hector R.E."/>
            <person name="Riley R."/>
            <person name="Sun H."/>
            <person name="Grigoriev I.V."/>
            <person name="Van Elsas J.D."/>
            <person name="Nichols N.N."/>
        </authorList>
    </citation>
    <scope>NUCLEOTIDE SEQUENCE [LARGE SCALE GENOMIC DNA]</scope>
    <source>
        <strain evidence="5 6">NRRL 30616</strain>
    </source>
</reference>
<keyword evidence="6" id="KW-1185">Reference proteome</keyword>
<name>A0A1J7JT45_9PEZI</name>
<evidence type="ECO:0000256" key="4">
    <source>
        <dbReference type="ARBA" id="ARBA00023002"/>
    </source>
</evidence>
<dbReference type="Proteomes" id="UP000182658">
    <property type="component" value="Unassembled WGS sequence"/>
</dbReference>
<comment type="similarity">
    <text evidence="1">Belongs to the FAD-binding monooxygenase family.</text>
</comment>
<dbReference type="GO" id="GO:0004499">
    <property type="term" value="F:N,N-dimethylaniline monooxygenase activity"/>
    <property type="evidence" value="ECO:0007669"/>
    <property type="project" value="InterPro"/>
</dbReference>
<gene>
    <name evidence="5" type="ORF">CONLIGDRAFT_609728</name>
</gene>
<dbReference type="InterPro" id="IPR036188">
    <property type="entry name" value="FAD/NAD-bd_sf"/>
</dbReference>
<dbReference type="STRING" id="1408157.A0A1J7JT45"/>
<keyword evidence="3" id="KW-0274">FAD</keyword>
<dbReference type="Gene3D" id="3.50.50.60">
    <property type="entry name" value="FAD/NAD(P)-binding domain"/>
    <property type="match status" value="3"/>
</dbReference>
<accession>A0A1J7JT45</accession>
<keyword evidence="2" id="KW-0285">Flavoprotein</keyword>
<dbReference type="PANTHER" id="PTHR42877">
    <property type="entry name" value="L-ORNITHINE N(5)-MONOOXYGENASE-RELATED"/>
    <property type="match status" value="1"/>
</dbReference>
<evidence type="ECO:0000256" key="1">
    <source>
        <dbReference type="ARBA" id="ARBA00010139"/>
    </source>
</evidence>
<proteinExistence type="inferred from homology"/>
<evidence type="ECO:0000313" key="5">
    <source>
        <dbReference type="EMBL" id="OIW33168.1"/>
    </source>
</evidence>
<evidence type="ECO:0000313" key="6">
    <source>
        <dbReference type="Proteomes" id="UP000182658"/>
    </source>
</evidence>
<dbReference type="OrthoDB" id="74360at2759"/>
<dbReference type="SUPFAM" id="SSF51905">
    <property type="entry name" value="FAD/NAD(P)-binding domain"/>
    <property type="match status" value="1"/>
</dbReference>
<dbReference type="InterPro" id="IPR020946">
    <property type="entry name" value="Flavin_mOase-like"/>
</dbReference>
<sequence>MSPLIQDGIPHLTVPSVAKVPLVASPAAPDLFGWPASNDRGYRIKEQPMGTKRPMKIIVLGAGASGINFLKTAADKLENTQVVCYEKNADVGGTWFENTYPGVACDIPSVSYQFTWEPHIWPEYYSTGSEIWKYLRGIVDKYELMRYIKLGHEVSGAEWSEEEGKWHISIKGPDGMTIQDTCDVFLNGGGILNNFKYPNIEGLPTFKGKLMHTAGWDSTYDLKDKRVVVIGAGSSAAQVVPNIQPLVKELHNFIKSPTWITAGFAQRFAGPDGGNFHYTEAQKALLRDDQRVYLEYRKMIESEIGQRFRFLMKDGPEATEARRYSEAEMRRKLRGNEHIAEAIIPKNFAVGCRRPTPGEGFLEALTAPNVTVHTKQMQRITQTGFISHDGTVHDVDVIVCATGFDTSWVPRFPVQARGKNIQEMWTEKGAMSYLAVAVPEIPNYFTFAGPYGPLAVGSLLPIIEVFTNYVISAVTKMQIENIKSLAPKIGPALAFKEHHDLYVKRTAWSGPCSSWFKKGDPNGTLTMYPGSRVHFFELLGSPRYEDYDIRYMSDNQWEYLGNGFSLREFDGRDTTYWMGLMGGEDRQPLYNEDILPRGI</sequence>
<dbReference type="Pfam" id="PF00743">
    <property type="entry name" value="FMO-like"/>
    <property type="match status" value="1"/>
</dbReference>
<evidence type="ECO:0000256" key="3">
    <source>
        <dbReference type="ARBA" id="ARBA00022827"/>
    </source>
</evidence>
<dbReference type="GO" id="GO:0050661">
    <property type="term" value="F:NADP binding"/>
    <property type="evidence" value="ECO:0007669"/>
    <property type="project" value="InterPro"/>
</dbReference>
<keyword evidence="4" id="KW-0560">Oxidoreductase</keyword>
<protein>
    <submittedName>
        <fullName evidence="5">FAD/NAD-P-binding domain-containing protein</fullName>
    </submittedName>
</protein>
<dbReference type="GO" id="GO:0050660">
    <property type="term" value="F:flavin adenine dinucleotide binding"/>
    <property type="evidence" value="ECO:0007669"/>
    <property type="project" value="InterPro"/>
</dbReference>
<dbReference type="EMBL" id="KV875094">
    <property type="protein sequence ID" value="OIW33168.1"/>
    <property type="molecule type" value="Genomic_DNA"/>
</dbReference>